<keyword evidence="10" id="KW-1185">Reference proteome</keyword>
<evidence type="ECO:0000256" key="8">
    <source>
        <dbReference type="SAM" id="MobiDB-lite"/>
    </source>
</evidence>
<dbReference type="Proteomes" id="UP001500212">
    <property type="component" value="Unassembled WGS sequence"/>
</dbReference>
<evidence type="ECO:0000313" key="9">
    <source>
        <dbReference type="EMBL" id="GAA4605341.1"/>
    </source>
</evidence>
<organism evidence="9 10">
    <name type="scientific">Actinoallomurus liliacearum</name>
    <dbReference type="NCBI Taxonomy" id="1080073"/>
    <lineage>
        <taxon>Bacteria</taxon>
        <taxon>Bacillati</taxon>
        <taxon>Actinomycetota</taxon>
        <taxon>Actinomycetes</taxon>
        <taxon>Streptosporangiales</taxon>
        <taxon>Thermomonosporaceae</taxon>
        <taxon>Actinoallomurus</taxon>
    </lineage>
</organism>
<dbReference type="RefSeq" id="WP_345351414.1">
    <property type="nucleotide sequence ID" value="NZ_BAABHJ010000005.1"/>
</dbReference>
<dbReference type="Pfam" id="PF02416">
    <property type="entry name" value="TatA_B_E"/>
    <property type="match status" value="1"/>
</dbReference>
<comment type="caution">
    <text evidence="9">The sequence shown here is derived from an EMBL/GenBank/DDBJ whole genome shotgun (WGS) entry which is preliminary data.</text>
</comment>
<evidence type="ECO:0000313" key="10">
    <source>
        <dbReference type="Proteomes" id="UP001500212"/>
    </source>
</evidence>
<evidence type="ECO:0000256" key="2">
    <source>
        <dbReference type="ARBA" id="ARBA00022448"/>
    </source>
</evidence>
<evidence type="ECO:0000256" key="4">
    <source>
        <dbReference type="ARBA" id="ARBA00022927"/>
    </source>
</evidence>
<dbReference type="NCBIfam" id="NF002377">
    <property type="entry name" value="PRK01371.1-4"/>
    <property type="match status" value="1"/>
</dbReference>
<reference evidence="10" key="1">
    <citation type="journal article" date="2019" name="Int. J. Syst. Evol. Microbiol.">
        <title>The Global Catalogue of Microorganisms (GCM) 10K type strain sequencing project: providing services to taxonomists for standard genome sequencing and annotation.</title>
        <authorList>
            <consortium name="The Broad Institute Genomics Platform"/>
            <consortium name="The Broad Institute Genome Sequencing Center for Infectious Disease"/>
            <person name="Wu L."/>
            <person name="Ma J."/>
        </authorList>
    </citation>
    <scope>NUCLEOTIDE SEQUENCE [LARGE SCALE GENOMIC DNA]</scope>
    <source>
        <strain evidence="10">JCM 17938</strain>
    </source>
</reference>
<dbReference type="EMBL" id="BAABHJ010000005">
    <property type="protein sequence ID" value="GAA4605341.1"/>
    <property type="molecule type" value="Genomic_DNA"/>
</dbReference>
<evidence type="ECO:0000256" key="7">
    <source>
        <dbReference type="ARBA" id="ARBA00023136"/>
    </source>
</evidence>
<dbReference type="Gene3D" id="1.20.5.3310">
    <property type="match status" value="1"/>
</dbReference>
<protein>
    <recommendedName>
        <fullName evidence="11">Translocase</fullName>
    </recommendedName>
</protein>
<keyword evidence="7" id="KW-0472">Membrane</keyword>
<accession>A0ABP8TFK2</accession>
<proteinExistence type="predicted"/>
<evidence type="ECO:0000256" key="5">
    <source>
        <dbReference type="ARBA" id="ARBA00022989"/>
    </source>
</evidence>
<evidence type="ECO:0000256" key="3">
    <source>
        <dbReference type="ARBA" id="ARBA00022692"/>
    </source>
</evidence>
<name>A0ABP8TFK2_9ACTN</name>
<evidence type="ECO:0000256" key="6">
    <source>
        <dbReference type="ARBA" id="ARBA00023010"/>
    </source>
</evidence>
<dbReference type="PANTHER" id="PTHR33162">
    <property type="entry name" value="SEC-INDEPENDENT PROTEIN TRANSLOCASE PROTEIN TATA, CHLOROPLASTIC"/>
    <property type="match status" value="1"/>
</dbReference>
<gene>
    <name evidence="9" type="ORF">GCM10023195_18470</name>
</gene>
<feature type="region of interest" description="Disordered" evidence="8">
    <location>
        <begin position="87"/>
        <end position="106"/>
    </location>
</feature>
<dbReference type="PRINTS" id="PR01506">
    <property type="entry name" value="TATBPROTEIN"/>
</dbReference>
<dbReference type="InterPro" id="IPR003369">
    <property type="entry name" value="TatA/B/E"/>
</dbReference>
<keyword evidence="5" id="KW-1133">Transmembrane helix</keyword>
<dbReference type="PANTHER" id="PTHR33162:SF1">
    <property type="entry name" value="SEC-INDEPENDENT PROTEIN TRANSLOCASE PROTEIN TATA, CHLOROPLASTIC"/>
    <property type="match status" value="1"/>
</dbReference>
<evidence type="ECO:0000256" key="1">
    <source>
        <dbReference type="ARBA" id="ARBA00004167"/>
    </source>
</evidence>
<keyword evidence="6" id="KW-0811">Translocation</keyword>
<evidence type="ECO:0008006" key="11">
    <source>
        <dbReference type="Google" id="ProtNLM"/>
    </source>
</evidence>
<sequence length="106" mass="11804">MFDIGIEKFALLLVLAVIIFGPDQLPRVARQAGQTLRQLRRLAANATSDLKEGLGPEYADLDLADLNPRRFIQKHLIEDVDEPRQVERLGAGLHGRGRAPYDTEAT</sequence>
<keyword evidence="2" id="KW-0813">Transport</keyword>
<keyword evidence="3" id="KW-0812">Transmembrane</keyword>
<keyword evidence="4" id="KW-0653">Protein transport</keyword>
<comment type="subcellular location">
    <subcellularLocation>
        <location evidence="1">Membrane</location>
        <topology evidence="1">Single-pass membrane protein</topology>
    </subcellularLocation>
</comment>